<organism evidence="2">
    <name type="scientific">Echinococcus granulosus</name>
    <name type="common">Hydatid tapeworm</name>
    <dbReference type="NCBI Taxonomy" id="6210"/>
    <lineage>
        <taxon>Eukaryota</taxon>
        <taxon>Metazoa</taxon>
        <taxon>Spiralia</taxon>
        <taxon>Lophotrochozoa</taxon>
        <taxon>Platyhelminthes</taxon>
        <taxon>Cestoda</taxon>
        <taxon>Eucestoda</taxon>
        <taxon>Cyclophyllidea</taxon>
        <taxon>Taeniidae</taxon>
        <taxon>Echinococcus</taxon>
        <taxon>Echinococcus granulosus group</taxon>
    </lineage>
</organism>
<evidence type="ECO:0000313" key="2">
    <source>
        <dbReference type="EMBL" id="CDS15058.1"/>
    </source>
</evidence>
<gene>
    <name evidence="2" type="ORF">EgrG_002012400</name>
</gene>
<sequence>MHCVPYLANGSDCLRSLDVPTIRGSLKPSNILFLDGCTTLEMSDMGKSKVFESNMREMQLSNQRPLFSTAPEER</sequence>
<dbReference type="EMBL" id="LK028576">
    <property type="protein sequence ID" value="CDS15058.1"/>
    <property type="molecule type" value="Genomic_DNA"/>
</dbReference>
<protein>
    <recommendedName>
        <fullName evidence="1">Protein kinase domain-containing protein</fullName>
    </recommendedName>
</protein>
<dbReference type="GO" id="GO:0005524">
    <property type="term" value="F:ATP binding"/>
    <property type="evidence" value="ECO:0007669"/>
    <property type="project" value="InterPro"/>
</dbReference>
<dbReference type="Proteomes" id="UP000492820">
    <property type="component" value="Unassembled WGS sequence"/>
</dbReference>
<proteinExistence type="predicted"/>
<name>A0A068W783_ECHGR</name>
<feature type="domain" description="Protein kinase" evidence="1">
    <location>
        <begin position="1"/>
        <end position="74"/>
    </location>
</feature>
<reference evidence="2 3" key="1">
    <citation type="journal article" date="2013" name="Nature">
        <title>The genomes of four tapeworm species reveal adaptations to parasitism.</title>
        <authorList>
            <person name="Tsai I.J."/>
            <person name="Zarowiecki M."/>
            <person name="Holroyd N."/>
            <person name="Garciarrubio A."/>
            <person name="Sanchez-Flores A."/>
            <person name="Brooks K.L."/>
            <person name="Tracey A."/>
            <person name="Bobes R.J."/>
            <person name="Fragoso G."/>
            <person name="Sciutto E."/>
            <person name="Aslett M."/>
            <person name="Beasley H."/>
            <person name="Bennett H.M."/>
            <person name="Cai J."/>
            <person name="Camicia F."/>
            <person name="Clark R."/>
            <person name="Cucher M."/>
            <person name="De Silva N."/>
            <person name="Day T.A."/>
            <person name="Deplazes P."/>
            <person name="Estrada K."/>
            <person name="Fernandez C."/>
            <person name="Holland P.W."/>
            <person name="Hou J."/>
            <person name="Hu S."/>
            <person name="Huckvale T."/>
            <person name="Hung S.S."/>
            <person name="Kamenetzky L."/>
            <person name="Keane J.A."/>
            <person name="Kiss F."/>
            <person name="Koziol U."/>
            <person name="Lambert O."/>
            <person name="Liu K."/>
            <person name="Luo X."/>
            <person name="Luo Y."/>
            <person name="Macchiaroli N."/>
            <person name="Nichol S."/>
            <person name="Paps J."/>
            <person name="Parkinson J."/>
            <person name="Pouchkina-Stantcheva N."/>
            <person name="Riddiford N."/>
            <person name="Rosenzvit M."/>
            <person name="Salinas G."/>
            <person name="Wasmuth J.D."/>
            <person name="Zamanian M."/>
            <person name="Zheng Y."/>
            <person name="Cai X."/>
            <person name="Soberon X."/>
            <person name="Olson P.D."/>
            <person name="Laclette J.P."/>
            <person name="Brehm K."/>
            <person name="Berriman M."/>
            <person name="Garciarrubio A."/>
            <person name="Bobes R.J."/>
            <person name="Fragoso G."/>
            <person name="Sanchez-Flores A."/>
            <person name="Estrada K."/>
            <person name="Cevallos M.A."/>
            <person name="Morett E."/>
            <person name="Gonzalez V."/>
            <person name="Portillo T."/>
            <person name="Ochoa-Leyva A."/>
            <person name="Jose M.V."/>
            <person name="Sciutto E."/>
            <person name="Landa A."/>
            <person name="Jimenez L."/>
            <person name="Valdes V."/>
            <person name="Carrero J.C."/>
            <person name="Larralde C."/>
            <person name="Morales-Montor J."/>
            <person name="Limon-Lason J."/>
            <person name="Soberon X."/>
            <person name="Laclette J.P."/>
        </authorList>
    </citation>
    <scope>NUCLEOTIDE SEQUENCE [LARGE SCALE GENOMIC DNA]</scope>
</reference>
<evidence type="ECO:0000259" key="1">
    <source>
        <dbReference type="PROSITE" id="PS50011"/>
    </source>
</evidence>
<dbReference type="InterPro" id="IPR000719">
    <property type="entry name" value="Prot_kinase_dom"/>
</dbReference>
<evidence type="ECO:0000313" key="3">
    <source>
        <dbReference type="Proteomes" id="UP000492820"/>
    </source>
</evidence>
<dbReference type="GO" id="GO:0004672">
    <property type="term" value="F:protein kinase activity"/>
    <property type="evidence" value="ECO:0007669"/>
    <property type="project" value="InterPro"/>
</dbReference>
<dbReference type="AlphaFoldDB" id="A0A068W783"/>
<evidence type="ECO:0000313" key="4">
    <source>
        <dbReference type="WBParaSite" id="EgrG_002012400"/>
    </source>
</evidence>
<dbReference type="OrthoDB" id="10529407at2759"/>
<reference evidence="2" key="2">
    <citation type="submission" date="2014-06" db="EMBL/GenBank/DDBJ databases">
        <authorList>
            <person name="Aslett M."/>
        </authorList>
    </citation>
    <scope>NUCLEOTIDE SEQUENCE</scope>
</reference>
<reference evidence="4" key="3">
    <citation type="submission" date="2020-10" db="UniProtKB">
        <authorList>
            <consortium name="WormBaseParasite"/>
        </authorList>
    </citation>
    <scope>IDENTIFICATION</scope>
</reference>
<accession>A0A068W783</accession>
<dbReference type="PROSITE" id="PS50011">
    <property type="entry name" value="PROTEIN_KINASE_DOM"/>
    <property type="match status" value="1"/>
</dbReference>
<dbReference type="WBParaSite" id="EgrG_002012400">
    <property type="protein sequence ID" value="EgrG_002012400"/>
    <property type="gene ID" value="EgrG_002012400"/>
</dbReference>